<accession>A0A1L3MQK9</accession>
<evidence type="ECO:0000256" key="1">
    <source>
        <dbReference type="SAM" id="Phobius"/>
    </source>
</evidence>
<reference evidence="3 4" key="1">
    <citation type="journal article" date="2016" name="Sci. Rep.">
        <title>Complete genome sequence and transcriptomic analysis of a novel marine strain Bacillus weihaiensis reveals the mechanism of brown algae degradation.</title>
        <authorList>
            <person name="Zhu Y."/>
            <person name="Chen P."/>
            <person name="Bao Y."/>
            <person name="Men Y."/>
            <person name="Zeng Y."/>
            <person name="Yang J."/>
            <person name="Sun J."/>
            <person name="Sun Y."/>
        </authorList>
    </citation>
    <scope>NUCLEOTIDE SEQUENCE [LARGE SCALE GENOMIC DNA]</scope>
    <source>
        <strain evidence="3 4">Alg07</strain>
    </source>
</reference>
<dbReference type="Pfam" id="PF17881">
    <property type="entry name" value="TseB"/>
    <property type="match status" value="1"/>
</dbReference>
<feature type="domain" description="Cell wall elongation regulator TseB-like" evidence="2">
    <location>
        <begin position="42"/>
        <end position="84"/>
    </location>
</feature>
<evidence type="ECO:0000313" key="3">
    <source>
        <dbReference type="EMBL" id="APH04635.1"/>
    </source>
</evidence>
<dbReference type="KEGG" id="bwh:A9C19_07660"/>
<organism evidence="3 4">
    <name type="scientific">Bacillus weihaiensis</name>
    <dbReference type="NCBI Taxonomy" id="1547283"/>
    <lineage>
        <taxon>Bacteria</taxon>
        <taxon>Bacillati</taxon>
        <taxon>Bacillota</taxon>
        <taxon>Bacilli</taxon>
        <taxon>Bacillales</taxon>
        <taxon>Bacillaceae</taxon>
        <taxon>Bacillus</taxon>
    </lineage>
</organism>
<dbReference type="RefSeq" id="WP_072579424.1">
    <property type="nucleotide sequence ID" value="NZ_CP016020.1"/>
</dbReference>
<keyword evidence="4" id="KW-1185">Reference proteome</keyword>
<dbReference type="Gene3D" id="3.10.450.40">
    <property type="match status" value="2"/>
</dbReference>
<dbReference type="EMBL" id="CP016020">
    <property type="protein sequence ID" value="APH04635.1"/>
    <property type="molecule type" value="Genomic_DNA"/>
</dbReference>
<feature type="transmembrane region" description="Helical" evidence="1">
    <location>
        <begin position="6"/>
        <end position="24"/>
    </location>
</feature>
<evidence type="ECO:0000313" key="4">
    <source>
        <dbReference type="Proteomes" id="UP000181936"/>
    </source>
</evidence>
<protein>
    <recommendedName>
        <fullName evidence="2">Cell wall elongation regulator TseB-like domain-containing protein</fullName>
    </recommendedName>
</protein>
<dbReference type="InterPro" id="IPR046350">
    <property type="entry name" value="Cystatin_sf"/>
</dbReference>
<name>A0A1L3MQK9_9BACI</name>
<dbReference type="AlphaFoldDB" id="A0A1L3MQK9"/>
<evidence type="ECO:0000259" key="2">
    <source>
        <dbReference type="Pfam" id="PF17881"/>
    </source>
</evidence>
<dbReference type="SUPFAM" id="SSF54403">
    <property type="entry name" value="Cystatin/monellin"/>
    <property type="match status" value="2"/>
</dbReference>
<keyword evidence="1" id="KW-0812">Transmembrane</keyword>
<sequence>MGKKTLILASILILVMIAVIWIYGSTYHSARKQYNEGHSASEEIAKNEGNLTVIDDVATYNADQQYHIISGRTNSNDKIYVWVPQTTEEKNKKIIVKKQEDGITSSQALKYVQSKYEVTKLISVKIGMDNNIPIWEVKYRDELNRYTFDYVQFSTGEIIKHMALKNLTSE</sequence>
<dbReference type="STRING" id="1547283.A9C19_07660"/>
<proteinExistence type="predicted"/>
<dbReference type="Proteomes" id="UP000181936">
    <property type="component" value="Chromosome"/>
</dbReference>
<dbReference type="OrthoDB" id="2381181at2"/>
<gene>
    <name evidence="3" type="ORF">A9C19_07660</name>
</gene>
<keyword evidence="1" id="KW-0472">Membrane</keyword>
<keyword evidence="1" id="KW-1133">Transmembrane helix</keyword>
<dbReference type="InterPro" id="IPR041401">
    <property type="entry name" value="TseB-like_dom"/>
</dbReference>